<dbReference type="Proteomes" id="UP001283361">
    <property type="component" value="Unassembled WGS sequence"/>
</dbReference>
<dbReference type="PROSITE" id="PS00657">
    <property type="entry name" value="FORK_HEAD_1"/>
    <property type="match status" value="1"/>
</dbReference>
<feature type="region of interest" description="Disordered" evidence="3">
    <location>
        <begin position="459"/>
        <end position="489"/>
    </location>
</feature>
<protein>
    <recommendedName>
        <fullName evidence="4">Fork-head domain-containing protein</fullName>
    </recommendedName>
</protein>
<evidence type="ECO:0000256" key="1">
    <source>
        <dbReference type="ARBA" id="ARBA00023125"/>
    </source>
</evidence>
<gene>
    <name evidence="5" type="ORF">RRG08_022305</name>
</gene>
<dbReference type="SUPFAM" id="SSF46785">
    <property type="entry name" value="Winged helix' DNA-binding domain"/>
    <property type="match status" value="1"/>
</dbReference>
<name>A0AAE1DK52_9GAST</name>
<dbReference type="GO" id="GO:0005634">
    <property type="term" value="C:nucleus"/>
    <property type="evidence" value="ECO:0007669"/>
    <property type="project" value="UniProtKB-SubCell"/>
</dbReference>
<evidence type="ECO:0000313" key="5">
    <source>
        <dbReference type="EMBL" id="KAK3773596.1"/>
    </source>
</evidence>
<dbReference type="GO" id="GO:1990837">
    <property type="term" value="F:sequence-specific double-stranded DNA binding"/>
    <property type="evidence" value="ECO:0007669"/>
    <property type="project" value="TreeGrafter"/>
</dbReference>
<feature type="compositionally biased region" description="Basic and acidic residues" evidence="3">
    <location>
        <begin position="150"/>
        <end position="163"/>
    </location>
</feature>
<dbReference type="GO" id="GO:0006357">
    <property type="term" value="P:regulation of transcription by RNA polymerase II"/>
    <property type="evidence" value="ECO:0007669"/>
    <property type="project" value="TreeGrafter"/>
</dbReference>
<dbReference type="InterPro" id="IPR030456">
    <property type="entry name" value="TF_fork_head_CS_2"/>
</dbReference>
<evidence type="ECO:0000256" key="3">
    <source>
        <dbReference type="SAM" id="MobiDB-lite"/>
    </source>
</evidence>
<dbReference type="FunFam" id="1.10.10.10:FF:000135">
    <property type="entry name" value="forkhead box protein G1"/>
    <property type="match status" value="1"/>
</dbReference>
<dbReference type="InterPro" id="IPR018122">
    <property type="entry name" value="TF_fork_head_CS_1"/>
</dbReference>
<comment type="caution">
    <text evidence="5">The sequence shown here is derived from an EMBL/GenBank/DDBJ whole genome shotgun (WGS) entry which is preliminary data.</text>
</comment>
<dbReference type="PANTHER" id="PTHR46617:SF3">
    <property type="entry name" value="FORKHEAD BOX PROTEIN G1"/>
    <property type="match status" value="1"/>
</dbReference>
<evidence type="ECO:0000259" key="4">
    <source>
        <dbReference type="PROSITE" id="PS50039"/>
    </source>
</evidence>
<keyword evidence="1 2" id="KW-0238">DNA-binding</keyword>
<reference evidence="5" key="1">
    <citation type="journal article" date="2023" name="G3 (Bethesda)">
        <title>A reference genome for the long-term kleptoplast-retaining sea slug Elysia crispata morphotype clarki.</title>
        <authorList>
            <person name="Eastman K.E."/>
            <person name="Pendleton A.L."/>
            <person name="Shaikh M.A."/>
            <person name="Suttiyut T."/>
            <person name="Ogas R."/>
            <person name="Tomko P."/>
            <person name="Gavelis G."/>
            <person name="Widhalm J.R."/>
            <person name="Wisecaver J.H."/>
        </authorList>
    </citation>
    <scope>NUCLEOTIDE SEQUENCE</scope>
    <source>
        <strain evidence="5">ECLA1</strain>
    </source>
</reference>
<feature type="region of interest" description="Disordered" evidence="3">
    <location>
        <begin position="130"/>
        <end position="163"/>
    </location>
</feature>
<comment type="subcellular location">
    <subcellularLocation>
        <location evidence="2">Nucleus</location>
    </subcellularLocation>
</comment>
<keyword evidence="2" id="KW-0539">Nucleus</keyword>
<dbReference type="PRINTS" id="PR00053">
    <property type="entry name" value="FORKHEAD"/>
</dbReference>
<dbReference type="InterPro" id="IPR036390">
    <property type="entry name" value="WH_DNA-bd_sf"/>
</dbReference>
<dbReference type="GO" id="GO:0003700">
    <property type="term" value="F:DNA-binding transcription factor activity"/>
    <property type="evidence" value="ECO:0007669"/>
    <property type="project" value="InterPro"/>
</dbReference>
<proteinExistence type="predicted"/>
<dbReference type="PANTHER" id="PTHR46617">
    <property type="entry name" value="FORKHEAD BOX PROTEIN G1"/>
    <property type="match status" value="1"/>
</dbReference>
<dbReference type="Gene3D" id="1.10.10.10">
    <property type="entry name" value="Winged helix-like DNA-binding domain superfamily/Winged helix DNA-binding domain"/>
    <property type="match status" value="1"/>
</dbReference>
<dbReference type="AlphaFoldDB" id="A0AAE1DK52"/>
<organism evidence="5 6">
    <name type="scientific">Elysia crispata</name>
    <name type="common">lettuce slug</name>
    <dbReference type="NCBI Taxonomy" id="231223"/>
    <lineage>
        <taxon>Eukaryota</taxon>
        <taxon>Metazoa</taxon>
        <taxon>Spiralia</taxon>
        <taxon>Lophotrochozoa</taxon>
        <taxon>Mollusca</taxon>
        <taxon>Gastropoda</taxon>
        <taxon>Heterobranchia</taxon>
        <taxon>Euthyneura</taxon>
        <taxon>Panpulmonata</taxon>
        <taxon>Sacoglossa</taxon>
        <taxon>Placobranchoidea</taxon>
        <taxon>Plakobranchidae</taxon>
        <taxon>Elysia</taxon>
    </lineage>
</organism>
<keyword evidence="6" id="KW-1185">Reference proteome</keyword>
<dbReference type="Pfam" id="PF00250">
    <property type="entry name" value="Forkhead"/>
    <property type="match status" value="1"/>
</dbReference>
<dbReference type="InterPro" id="IPR001766">
    <property type="entry name" value="Fork_head_dom"/>
</dbReference>
<dbReference type="EMBL" id="JAWDGP010003531">
    <property type="protein sequence ID" value="KAK3773596.1"/>
    <property type="molecule type" value="Genomic_DNA"/>
</dbReference>
<dbReference type="InterPro" id="IPR047208">
    <property type="entry name" value="FOXG1"/>
</dbReference>
<dbReference type="InterPro" id="IPR036388">
    <property type="entry name" value="WH-like_DNA-bd_sf"/>
</dbReference>
<dbReference type="PROSITE" id="PS00658">
    <property type="entry name" value="FORK_HEAD_2"/>
    <property type="match status" value="1"/>
</dbReference>
<evidence type="ECO:0000256" key="2">
    <source>
        <dbReference type="PROSITE-ProRule" id="PRU00089"/>
    </source>
</evidence>
<accession>A0AAE1DK52</accession>
<dbReference type="PROSITE" id="PS50039">
    <property type="entry name" value="FORK_HEAD_3"/>
    <property type="match status" value="1"/>
</dbReference>
<sequence>MLMKIAEADIIFDLFVHKESKHGGAQKQVQPFQNAMNLLASIALGGRYNLLCLVEYDRTKAKFDSLSHNRLCDCLGASYNRPCRAEQDFRPAKWFDVSADNEVIYFQCSNKKEMTSGSDSTSLVDTVHSPIGTNCGNDKEAEDGAGLPKLEGKGEEEEKKNEKPPFSYNALIMMAIRSSPEKRMTLSQIYEFITKNFPYYRDNKQGWQNSIRHNLSLNKCFLKVPRHYDDPGKGNYWMMDPSSDDVFIGSDTGKLRRRTHSSSHHHLSGAFSHPTFSAPLEALHLPHHFGFRLPFQAYQHFAETPLALLSSHLQEKWPFLNNPLHIKATDFQNFAPVPSLFPNEVSHALSELRDRIYCYNNMKHRHLHIHHDPQRHHRSEFMFFSKTMRNRHEHNAQSQQPIPKQSALVEMQVQRQRLQEALSYEYMGSRLMHSPGVTTSQERAERGCSISTAIPHGLLEGVGESRDDRCEASSSGELETLSGPSEPALSASRLRSPIFMANPLPITHQQQLPSATHLAPHLGTLNRLHQFQVSEELRGRTVCDARSRYRYLLSPSSKVSQTSSCGDIIPACSLEPTYRQ</sequence>
<evidence type="ECO:0000313" key="6">
    <source>
        <dbReference type="Proteomes" id="UP001283361"/>
    </source>
</evidence>
<dbReference type="SMART" id="SM00339">
    <property type="entry name" value="FH"/>
    <property type="match status" value="1"/>
</dbReference>
<feature type="DNA-binding region" description="Fork-head" evidence="2">
    <location>
        <begin position="163"/>
        <end position="257"/>
    </location>
</feature>
<feature type="domain" description="Fork-head" evidence="4">
    <location>
        <begin position="163"/>
        <end position="257"/>
    </location>
</feature>
<dbReference type="CDD" id="cd20021">
    <property type="entry name" value="FH_FOXG"/>
    <property type="match status" value="1"/>
</dbReference>